<organism evidence="1 2">
    <name type="scientific">Rhizophagus irregularis</name>
    <dbReference type="NCBI Taxonomy" id="588596"/>
    <lineage>
        <taxon>Eukaryota</taxon>
        <taxon>Fungi</taxon>
        <taxon>Fungi incertae sedis</taxon>
        <taxon>Mucoromycota</taxon>
        <taxon>Glomeromycotina</taxon>
        <taxon>Glomeromycetes</taxon>
        <taxon>Glomerales</taxon>
        <taxon>Glomeraceae</taxon>
        <taxon>Rhizophagus</taxon>
    </lineage>
</organism>
<comment type="caution">
    <text evidence="1">The sequence shown here is derived from an EMBL/GenBank/DDBJ whole genome shotgun (WGS) entry which is preliminary data.</text>
</comment>
<name>A0A2I1DWD8_9GLOM</name>
<evidence type="ECO:0000313" key="1">
    <source>
        <dbReference type="EMBL" id="PKC06892.1"/>
    </source>
</evidence>
<dbReference type="Proteomes" id="UP000232722">
    <property type="component" value="Unassembled WGS sequence"/>
</dbReference>
<protein>
    <submittedName>
        <fullName evidence="1">Uncharacterized protein</fullName>
    </submittedName>
</protein>
<gene>
    <name evidence="1" type="ORF">RhiirA5_501047</name>
</gene>
<dbReference type="VEuPathDB" id="FungiDB:FUN_008928"/>
<dbReference type="VEuPathDB" id="FungiDB:RhiirFUN_007712"/>
<sequence length="91" mass="11102">MEETNLENFDQRLYEEFLDYARGIMIQFGINTEIEVNYYYKRSIVILPDARSRMESKAYAWYYASYHPSEIDYDSFENMISWIKCQQPKQL</sequence>
<proteinExistence type="predicted"/>
<evidence type="ECO:0000313" key="2">
    <source>
        <dbReference type="Proteomes" id="UP000232722"/>
    </source>
</evidence>
<reference evidence="1 2" key="1">
    <citation type="submission" date="2016-04" db="EMBL/GenBank/DDBJ databases">
        <title>Genome analyses suggest a sexual origin of heterokaryosis in a supposedly ancient asexual fungus.</title>
        <authorList>
            <person name="Ropars J."/>
            <person name="Sedzielewska K."/>
            <person name="Noel J."/>
            <person name="Charron P."/>
            <person name="Farinelli L."/>
            <person name="Marton T."/>
            <person name="Kruger M."/>
            <person name="Pelin A."/>
            <person name="Brachmann A."/>
            <person name="Corradi N."/>
        </authorList>
    </citation>
    <scope>NUCLEOTIDE SEQUENCE [LARGE SCALE GENOMIC DNA]</scope>
    <source>
        <strain evidence="1 2">A5</strain>
    </source>
</reference>
<reference evidence="1 2" key="2">
    <citation type="submission" date="2017-09" db="EMBL/GenBank/DDBJ databases">
        <title>Extensive intraspecific genome diversity in a model arbuscular mycorrhizal fungus.</title>
        <authorList>
            <person name="Chen E.C."/>
            <person name="Morin E."/>
            <person name="Beaudet D."/>
            <person name="Noel J."/>
            <person name="Ndikumana S."/>
            <person name="Charron P."/>
            <person name="St-Onge C."/>
            <person name="Giorgi J."/>
            <person name="Grigoriev I.V."/>
            <person name="Roux C."/>
            <person name="Martin F.M."/>
            <person name="Corradi N."/>
        </authorList>
    </citation>
    <scope>NUCLEOTIDE SEQUENCE [LARGE SCALE GENOMIC DNA]</scope>
    <source>
        <strain evidence="1 2">A5</strain>
    </source>
</reference>
<dbReference type="AlphaFoldDB" id="A0A2I1DWD8"/>
<dbReference type="EMBL" id="LLXJ01000703">
    <property type="protein sequence ID" value="PKC06892.1"/>
    <property type="molecule type" value="Genomic_DNA"/>
</dbReference>
<dbReference type="OrthoDB" id="10273469at2759"/>
<accession>A0A2I1DWD8</accession>